<dbReference type="Pfam" id="PF01300">
    <property type="entry name" value="Sua5_yciO_yrdC"/>
    <property type="match status" value="1"/>
</dbReference>
<evidence type="ECO:0000256" key="11">
    <source>
        <dbReference type="ARBA" id="ARBA00048366"/>
    </source>
</evidence>
<keyword evidence="14" id="KW-1185">Reference proteome</keyword>
<keyword evidence="5" id="KW-0808">Transferase</keyword>
<dbReference type="PROSITE" id="PS51163">
    <property type="entry name" value="YRDC"/>
    <property type="match status" value="1"/>
</dbReference>
<dbReference type="EMBL" id="JACLYU010000004">
    <property type="protein sequence ID" value="MBM6699437.1"/>
    <property type="molecule type" value="Genomic_DNA"/>
</dbReference>
<dbReference type="InterPro" id="IPR017945">
    <property type="entry name" value="DHBP_synth_RibB-like_a/b_dom"/>
</dbReference>
<name>A0A939B830_9BIFI</name>
<comment type="catalytic activity">
    <reaction evidence="11">
        <text>L-threonine + hydrogencarbonate + ATP = L-threonylcarbamoyladenylate + diphosphate + H2O</text>
        <dbReference type="Rhea" id="RHEA:36407"/>
        <dbReference type="ChEBI" id="CHEBI:15377"/>
        <dbReference type="ChEBI" id="CHEBI:17544"/>
        <dbReference type="ChEBI" id="CHEBI:30616"/>
        <dbReference type="ChEBI" id="CHEBI:33019"/>
        <dbReference type="ChEBI" id="CHEBI:57926"/>
        <dbReference type="ChEBI" id="CHEBI:73682"/>
        <dbReference type="EC" id="2.7.7.87"/>
    </reaction>
</comment>
<accession>A0A939B830</accession>
<evidence type="ECO:0000256" key="10">
    <source>
        <dbReference type="ARBA" id="ARBA00029774"/>
    </source>
</evidence>
<gene>
    <name evidence="13" type="ORF">H7U32_03690</name>
</gene>
<dbReference type="PANTHER" id="PTHR17490">
    <property type="entry name" value="SUA5"/>
    <property type="match status" value="1"/>
</dbReference>
<sequence>MSAVMKAADGAALEEAARVVRDGGLVVVPTDTVYGVACDPRNEAAIARIYELKGRPRYKPLQVLLANEGQMAELRLELPAPLNRLAAAFLPGAFSPIAVAGAGCTLATLADTADGRPGTQGIRVPNSALSLRILEATGPLAASSANRSGDESAQTVEEAQAAFGDAIDLYLDGGPTQGHVSSTVVAADPYGCDGIAILREGVIPAGAIHAALHVNGGSLGEGAAA</sequence>
<evidence type="ECO:0000313" key="13">
    <source>
        <dbReference type="EMBL" id="MBM6699437.1"/>
    </source>
</evidence>
<dbReference type="GO" id="GO:0005524">
    <property type="term" value="F:ATP binding"/>
    <property type="evidence" value="ECO:0007669"/>
    <property type="project" value="UniProtKB-KW"/>
</dbReference>
<dbReference type="GO" id="GO:0006450">
    <property type="term" value="P:regulation of translational fidelity"/>
    <property type="evidence" value="ECO:0007669"/>
    <property type="project" value="TreeGrafter"/>
</dbReference>
<dbReference type="GO" id="GO:0008033">
    <property type="term" value="P:tRNA processing"/>
    <property type="evidence" value="ECO:0007669"/>
    <property type="project" value="UniProtKB-KW"/>
</dbReference>
<organism evidence="13 14">
    <name type="scientific">Bifidobacterium pullorum subsp. saeculare</name>
    <dbReference type="NCBI Taxonomy" id="78257"/>
    <lineage>
        <taxon>Bacteria</taxon>
        <taxon>Bacillati</taxon>
        <taxon>Actinomycetota</taxon>
        <taxon>Actinomycetes</taxon>
        <taxon>Bifidobacteriales</taxon>
        <taxon>Bifidobacteriaceae</taxon>
        <taxon>Bifidobacterium</taxon>
    </lineage>
</organism>
<keyword evidence="6" id="KW-0819">tRNA processing</keyword>
<evidence type="ECO:0000256" key="8">
    <source>
        <dbReference type="ARBA" id="ARBA00022741"/>
    </source>
</evidence>
<evidence type="ECO:0000256" key="2">
    <source>
        <dbReference type="ARBA" id="ARBA00007663"/>
    </source>
</evidence>
<dbReference type="GO" id="GO:0000049">
    <property type="term" value="F:tRNA binding"/>
    <property type="evidence" value="ECO:0007669"/>
    <property type="project" value="TreeGrafter"/>
</dbReference>
<evidence type="ECO:0000259" key="12">
    <source>
        <dbReference type="PROSITE" id="PS51163"/>
    </source>
</evidence>
<proteinExistence type="inferred from homology"/>
<dbReference type="GO" id="GO:0003725">
    <property type="term" value="F:double-stranded RNA binding"/>
    <property type="evidence" value="ECO:0007669"/>
    <property type="project" value="InterPro"/>
</dbReference>
<comment type="subcellular location">
    <subcellularLocation>
        <location evidence="1">Cytoplasm</location>
    </subcellularLocation>
</comment>
<dbReference type="SUPFAM" id="SSF55821">
    <property type="entry name" value="YrdC/RibB"/>
    <property type="match status" value="1"/>
</dbReference>
<evidence type="ECO:0000256" key="7">
    <source>
        <dbReference type="ARBA" id="ARBA00022695"/>
    </source>
</evidence>
<comment type="similarity">
    <text evidence="2">Belongs to the SUA5 family.</text>
</comment>
<dbReference type="Proteomes" id="UP000718821">
    <property type="component" value="Unassembled WGS sequence"/>
</dbReference>
<dbReference type="PANTHER" id="PTHR17490:SF16">
    <property type="entry name" value="THREONYLCARBAMOYL-AMP SYNTHASE"/>
    <property type="match status" value="1"/>
</dbReference>
<feature type="domain" description="YrdC-like" evidence="12">
    <location>
        <begin position="10"/>
        <end position="203"/>
    </location>
</feature>
<reference evidence="13" key="1">
    <citation type="submission" date="2020-08" db="EMBL/GenBank/DDBJ databases">
        <authorList>
            <person name="Cejkova D."/>
            <person name="Kubasova T."/>
            <person name="Jahodarova E."/>
            <person name="Rychlik I."/>
        </authorList>
    </citation>
    <scope>NUCLEOTIDE SEQUENCE</scope>
    <source>
        <strain evidence="13">An836</strain>
    </source>
</reference>
<evidence type="ECO:0000256" key="3">
    <source>
        <dbReference type="ARBA" id="ARBA00012584"/>
    </source>
</evidence>
<dbReference type="Gene3D" id="3.90.870.10">
    <property type="entry name" value="DHBP synthase"/>
    <property type="match status" value="1"/>
</dbReference>
<dbReference type="InterPro" id="IPR050156">
    <property type="entry name" value="TC-AMP_synthase_SUA5"/>
</dbReference>
<dbReference type="GO" id="GO:0005737">
    <property type="term" value="C:cytoplasm"/>
    <property type="evidence" value="ECO:0007669"/>
    <property type="project" value="UniProtKB-SubCell"/>
</dbReference>
<evidence type="ECO:0000256" key="5">
    <source>
        <dbReference type="ARBA" id="ARBA00022679"/>
    </source>
</evidence>
<dbReference type="RefSeq" id="WP_204468197.1">
    <property type="nucleotide sequence ID" value="NZ_JACLYU010000004.1"/>
</dbReference>
<evidence type="ECO:0000313" key="14">
    <source>
        <dbReference type="Proteomes" id="UP000718821"/>
    </source>
</evidence>
<comment type="caution">
    <text evidence="13">The sequence shown here is derived from an EMBL/GenBank/DDBJ whole genome shotgun (WGS) entry which is preliminary data.</text>
</comment>
<dbReference type="AlphaFoldDB" id="A0A939B830"/>
<keyword evidence="4" id="KW-0963">Cytoplasm</keyword>
<dbReference type="GO" id="GO:0061710">
    <property type="term" value="F:L-threonylcarbamoyladenylate synthase"/>
    <property type="evidence" value="ECO:0007669"/>
    <property type="project" value="UniProtKB-EC"/>
</dbReference>
<reference evidence="13" key="2">
    <citation type="journal article" date="2021" name="Sci. Rep.">
        <title>The distribution of antibiotic resistance genes in chicken gut microbiota commensals.</title>
        <authorList>
            <person name="Juricova H."/>
            <person name="Matiasovicova J."/>
            <person name="Kubasova T."/>
            <person name="Cejkova D."/>
            <person name="Rychlik I."/>
        </authorList>
    </citation>
    <scope>NUCLEOTIDE SEQUENCE</scope>
    <source>
        <strain evidence="13">An836</strain>
    </source>
</reference>
<dbReference type="EC" id="2.7.7.87" evidence="3"/>
<evidence type="ECO:0000256" key="6">
    <source>
        <dbReference type="ARBA" id="ARBA00022694"/>
    </source>
</evidence>
<protein>
    <recommendedName>
        <fullName evidence="10">L-threonylcarbamoyladenylate synthase</fullName>
        <ecNumber evidence="3">2.7.7.87</ecNumber>
    </recommendedName>
    <alternativeName>
        <fullName evidence="10">L-threonylcarbamoyladenylate synthase</fullName>
    </alternativeName>
</protein>
<dbReference type="InterPro" id="IPR006070">
    <property type="entry name" value="Sua5-like_dom"/>
</dbReference>
<evidence type="ECO:0000256" key="4">
    <source>
        <dbReference type="ARBA" id="ARBA00022490"/>
    </source>
</evidence>
<evidence type="ECO:0000256" key="9">
    <source>
        <dbReference type="ARBA" id="ARBA00022840"/>
    </source>
</evidence>
<keyword evidence="7" id="KW-0548">Nucleotidyltransferase</keyword>
<dbReference type="NCBIfam" id="TIGR00057">
    <property type="entry name" value="L-threonylcarbamoyladenylate synthase"/>
    <property type="match status" value="1"/>
</dbReference>
<keyword evidence="9" id="KW-0067">ATP-binding</keyword>
<evidence type="ECO:0000256" key="1">
    <source>
        <dbReference type="ARBA" id="ARBA00004496"/>
    </source>
</evidence>
<keyword evidence="8" id="KW-0547">Nucleotide-binding</keyword>